<feature type="binding site" evidence="5">
    <location>
        <position position="135"/>
    </location>
    <ligand>
        <name>a divalent metal cation</name>
        <dbReference type="ChEBI" id="CHEBI:60240"/>
    </ligand>
</feature>
<dbReference type="Pfam" id="PF00390">
    <property type="entry name" value="malic"/>
    <property type="match status" value="1"/>
</dbReference>
<dbReference type="CDD" id="cd05311">
    <property type="entry name" value="NAD_bind_2_malic_enz"/>
    <property type="match status" value="1"/>
</dbReference>
<dbReference type="InterPro" id="IPR046346">
    <property type="entry name" value="Aminoacid_DH-like_N_sf"/>
</dbReference>
<evidence type="ECO:0000256" key="4">
    <source>
        <dbReference type="PIRSR" id="PIRSR000106-2"/>
    </source>
</evidence>
<dbReference type="Proteomes" id="UP000094378">
    <property type="component" value="Chromosome"/>
</dbReference>
<evidence type="ECO:0000256" key="5">
    <source>
        <dbReference type="PIRSR" id="PIRSR000106-3"/>
    </source>
</evidence>
<dbReference type="GO" id="GO:0016616">
    <property type="term" value="F:oxidoreductase activity, acting on the CH-OH group of donors, NAD or NADP as acceptor"/>
    <property type="evidence" value="ECO:0007669"/>
    <property type="project" value="InterPro"/>
</dbReference>
<dbReference type="PANTHER" id="PTHR43237">
    <property type="entry name" value="NADP-DEPENDENT MALIC ENZYME"/>
    <property type="match status" value="1"/>
</dbReference>
<comment type="cofactor">
    <cofactor evidence="5">
        <name>Mg(2+)</name>
        <dbReference type="ChEBI" id="CHEBI:18420"/>
    </cofactor>
    <cofactor evidence="5">
        <name>Mn(2+)</name>
        <dbReference type="ChEBI" id="CHEBI:29035"/>
    </cofactor>
    <text evidence="5">Divalent metal cations. Prefers magnesium or manganese.</text>
</comment>
<feature type="active site" description="Proton acceptor" evidence="3">
    <location>
        <position position="92"/>
    </location>
</feature>
<feature type="active site" description="Proton donor" evidence="3">
    <location>
        <position position="37"/>
    </location>
</feature>
<dbReference type="OrthoDB" id="9805787at2"/>
<dbReference type="InterPro" id="IPR051674">
    <property type="entry name" value="Malate_Decarboxylase"/>
</dbReference>
<dbReference type="GO" id="GO:0051287">
    <property type="term" value="F:NAD binding"/>
    <property type="evidence" value="ECO:0007669"/>
    <property type="project" value="InterPro"/>
</dbReference>
<evidence type="ECO:0000313" key="9">
    <source>
        <dbReference type="Proteomes" id="UP000094378"/>
    </source>
</evidence>
<dbReference type="KEGG" id="shj:SHELI_v1c08990"/>
<dbReference type="RefSeq" id="WP_069117101.1">
    <property type="nucleotide sequence ID" value="NZ_CP017015.1"/>
</dbReference>
<dbReference type="PANTHER" id="PTHR43237:SF4">
    <property type="entry name" value="NADP-DEPENDENT MALIC ENZYME"/>
    <property type="match status" value="1"/>
</dbReference>
<proteinExistence type="inferred from homology"/>
<dbReference type="STRING" id="216938.SHELI_v1c08990"/>
<evidence type="ECO:0000313" key="8">
    <source>
        <dbReference type="EMBL" id="AOG60848.1"/>
    </source>
</evidence>
<dbReference type="SMART" id="SM00919">
    <property type="entry name" value="Malic_M"/>
    <property type="match status" value="1"/>
</dbReference>
<dbReference type="InterPro" id="IPR012301">
    <property type="entry name" value="Malic_N_dom"/>
</dbReference>
<dbReference type="PATRIC" id="fig|216938.3.peg.912"/>
<comment type="similarity">
    <text evidence="1">Belongs to the malic enzymes family.</text>
</comment>
<dbReference type="InterPro" id="IPR012302">
    <property type="entry name" value="Malic_NAD-bd"/>
</dbReference>
<dbReference type="Gene3D" id="3.40.50.10380">
    <property type="entry name" value="Malic enzyme, N-terminal domain"/>
    <property type="match status" value="1"/>
</dbReference>
<keyword evidence="5" id="KW-0479">Metal-binding</keyword>
<dbReference type="FunFam" id="3.40.50.10380:FF:000003">
    <property type="entry name" value="NADP-dependent malic enzyme"/>
    <property type="match status" value="1"/>
</dbReference>
<dbReference type="SUPFAM" id="SSF53223">
    <property type="entry name" value="Aminoacid dehydrogenase-like, N-terminal domain"/>
    <property type="match status" value="1"/>
</dbReference>
<evidence type="ECO:0000259" key="6">
    <source>
        <dbReference type="SMART" id="SM00919"/>
    </source>
</evidence>
<reference evidence="8 9" key="1">
    <citation type="submission" date="2016-08" db="EMBL/GenBank/DDBJ databases">
        <title>Complete genome sequence of Spiroplasma helicoides TABS-2 (DSM 22551).</title>
        <authorList>
            <person name="Shen W.-Y."/>
            <person name="Lo W.-S."/>
            <person name="Lai Y.-C."/>
            <person name="Kuo C.-H."/>
        </authorList>
    </citation>
    <scope>NUCLEOTIDE SEQUENCE [LARGE SCALE GENOMIC DNA]</scope>
    <source>
        <strain evidence="8 9">TABS-2</strain>
    </source>
</reference>
<evidence type="ECO:0000256" key="1">
    <source>
        <dbReference type="ARBA" id="ARBA00008785"/>
    </source>
</evidence>
<dbReference type="PIRSF" id="PIRSF000106">
    <property type="entry name" value="ME"/>
    <property type="match status" value="1"/>
</dbReference>
<feature type="domain" description="Malic enzyme NAD-binding" evidence="6">
    <location>
        <begin position="161"/>
        <end position="385"/>
    </location>
</feature>
<dbReference type="EMBL" id="CP017015">
    <property type="protein sequence ID" value="AOG60848.1"/>
    <property type="molecule type" value="Genomic_DNA"/>
</dbReference>
<organism evidence="8 9">
    <name type="scientific">Spiroplasma helicoides</name>
    <dbReference type="NCBI Taxonomy" id="216938"/>
    <lineage>
        <taxon>Bacteria</taxon>
        <taxon>Bacillati</taxon>
        <taxon>Mycoplasmatota</taxon>
        <taxon>Mollicutes</taxon>
        <taxon>Entomoplasmatales</taxon>
        <taxon>Spiroplasmataceae</taxon>
        <taxon>Spiroplasma</taxon>
    </lineage>
</organism>
<dbReference type="GO" id="GO:0046872">
    <property type="term" value="F:metal ion binding"/>
    <property type="evidence" value="ECO:0007669"/>
    <property type="project" value="UniProtKB-KW"/>
</dbReference>
<gene>
    <name evidence="8" type="primary">maeA</name>
    <name evidence="8" type="ORF">SHELI_v1c08990</name>
</gene>
<evidence type="ECO:0000256" key="3">
    <source>
        <dbReference type="PIRSR" id="PIRSR000106-1"/>
    </source>
</evidence>
<feature type="binding site" evidence="4">
    <location>
        <position position="288"/>
    </location>
    <ligand>
        <name>(S)-malate</name>
        <dbReference type="ChEBI" id="CHEBI:15589"/>
    </ligand>
</feature>
<keyword evidence="2" id="KW-0560">Oxidoreductase</keyword>
<evidence type="ECO:0000256" key="2">
    <source>
        <dbReference type="ARBA" id="ARBA00023002"/>
    </source>
</evidence>
<sequence length="386" mass="42033">MKDFNKIALELHKKYQGKLSVEGRASVKDQDDLSWVYTPGVAQPCKEIFKDREKMYDYTLKSRTVAVITDGSAVLGLGNIGAEASIPVMEGKSLLLKEFGGVDSFLICVQTQDPDEFVNVVKNIAPVFGGINLEDISAPKCIDVENRLKEILDIPVFHDDQHGTAIILGAAVLNAAKVANKKVSDLVISQSGTGAAGINIIKMLKQLGVKEIRAFNINGVVNSSTKSKNDKYVNQLLDDKIIHDNDLKDLADIVKGSDVFIGVSVANILTEDMIKSMNDKPIVFAMANPDPEIKPELAKNAGVYILGTGRSDYPNQINNVLAFPGIFKALLVTRQQVTDEVKLATAKAIASCVPENELSPDKVIPNPFDKKVPEIIYETLLKIANK</sequence>
<evidence type="ECO:0000259" key="7">
    <source>
        <dbReference type="SMART" id="SM01274"/>
    </source>
</evidence>
<dbReference type="SMART" id="SM01274">
    <property type="entry name" value="malic"/>
    <property type="match status" value="1"/>
</dbReference>
<feature type="binding site" evidence="5">
    <location>
        <position position="134"/>
    </location>
    <ligand>
        <name>a divalent metal cation</name>
        <dbReference type="ChEBI" id="CHEBI:60240"/>
    </ligand>
</feature>
<dbReference type="Gene3D" id="3.40.50.720">
    <property type="entry name" value="NAD(P)-binding Rossmann-like Domain"/>
    <property type="match status" value="1"/>
</dbReference>
<name>A0A1B3SLN8_9MOLU</name>
<dbReference type="Pfam" id="PF03949">
    <property type="entry name" value="Malic_M"/>
    <property type="match status" value="1"/>
</dbReference>
<dbReference type="SUPFAM" id="SSF51735">
    <property type="entry name" value="NAD(P)-binding Rossmann-fold domains"/>
    <property type="match status" value="1"/>
</dbReference>
<dbReference type="InterPro" id="IPR036291">
    <property type="entry name" value="NAD(P)-bd_dom_sf"/>
</dbReference>
<dbReference type="InterPro" id="IPR037062">
    <property type="entry name" value="Malic_N_dom_sf"/>
</dbReference>
<protein>
    <submittedName>
        <fullName evidence="8">Malate dehydrogenase</fullName>
    </submittedName>
</protein>
<dbReference type="InterPro" id="IPR045213">
    <property type="entry name" value="Malic_NAD-bd_bact_type"/>
</dbReference>
<dbReference type="InterPro" id="IPR001891">
    <property type="entry name" value="Malic_OxRdtase"/>
</dbReference>
<dbReference type="AlphaFoldDB" id="A0A1B3SLN8"/>
<feature type="binding site" evidence="5">
    <location>
        <position position="160"/>
    </location>
    <ligand>
        <name>a divalent metal cation</name>
        <dbReference type="ChEBI" id="CHEBI:60240"/>
    </ligand>
</feature>
<feature type="domain" description="Malic enzyme N-terminal" evidence="7">
    <location>
        <begin position="16"/>
        <end position="149"/>
    </location>
</feature>
<accession>A0A1B3SLN8</accession>
<dbReference type="GO" id="GO:0004470">
    <property type="term" value="F:malic enzyme activity"/>
    <property type="evidence" value="ECO:0007669"/>
    <property type="project" value="InterPro"/>
</dbReference>
<feature type="binding site" evidence="4">
    <location>
        <position position="318"/>
    </location>
    <ligand>
        <name>(S)-malate</name>
        <dbReference type="ChEBI" id="CHEBI:15589"/>
    </ligand>
</feature>
<keyword evidence="9" id="KW-1185">Reference proteome</keyword>